<dbReference type="Pfam" id="PF14226">
    <property type="entry name" value="DIOX_N"/>
    <property type="match status" value="1"/>
</dbReference>
<name>A0A5C3LG61_9AGAR</name>
<evidence type="ECO:0000313" key="4">
    <source>
        <dbReference type="Proteomes" id="UP000308652"/>
    </source>
</evidence>
<dbReference type="EMBL" id="ML213857">
    <property type="protein sequence ID" value="TFK31163.1"/>
    <property type="molecule type" value="Genomic_DNA"/>
</dbReference>
<dbReference type="STRING" id="68775.A0A5C3LG61"/>
<dbReference type="InterPro" id="IPR044861">
    <property type="entry name" value="IPNS-like_FE2OG_OXY"/>
</dbReference>
<protein>
    <recommendedName>
        <fullName evidence="5">Clavaminate synthase-like protein</fullName>
    </recommendedName>
</protein>
<feature type="domain" description="Isopenicillin N synthase-like Fe(2+) 2OG dioxygenase" evidence="1">
    <location>
        <begin position="192"/>
        <end position="279"/>
    </location>
</feature>
<gene>
    <name evidence="3" type="ORF">BDQ12DRAFT_640319</name>
</gene>
<proteinExistence type="predicted"/>
<dbReference type="AlphaFoldDB" id="A0A5C3LG61"/>
<evidence type="ECO:0008006" key="5">
    <source>
        <dbReference type="Google" id="ProtNLM"/>
    </source>
</evidence>
<reference evidence="3 4" key="1">
    <citation type="journal article" date="2019" name="Nat. Ecol. Evol.">
        <title>Megaphylogeny resolves global patterns of mushroom evolution.</title>
        <authorList>
            <person name="Varga T."/>
            <person name="Krizsan K."/>
            <person name="Foldi C."/>
            <person name="Dima B."/>
            <person name="Sanchez-Garcia M."/>
            <person name="Sanchez-Ramirez S."/>
            <person name="Szollosi G.J."/>
            <person name="Szarkandi J.G."/>
            <person name="Papp V."/>
            <person name="Albert L."/>
            <person name="Andreopoulos W."/>
            <person name="Angelini C."/>
            <person name="Antonin V."/>
            <person name="Barry K.W."/>
            <person name="Bougher N.L."/>
            <person name="Buchanan P."/>
            <person name="Buyck B."/>
            <person name="Bense V."/>
            <person name="Catcheside P."/>
            <person name="Chovatia M."/>
            <person name="Cooper J."/>
            <person name="Damon W."/>
            <person name="Desjardin D."/>
            <person name="Finy P."/>
            <person name="Geml J."/>
            <person name="Haridas S."/>
            <person name="Hughes K."/>
            <person name="Justo A."/>
            <person name="Karasinski D."/>
            <person name="Kautmanova I."/>
            <person name="Kiss B."/>
            <person name="Kocsube S."/>
            <person name="Kotiranta H."/>
            <person name="LaButti K.M."/>
            <person name="Lechner B.E."/>
            <person name="Liimatainen K."/>
            <person name="Lipzen A."/>
            <person name="Lukacs Z."/>
            <person name="Mihaltcheva S."/>
            <person name="Morgado L.N."/>
            <person name="Niskanen T."/>
            <person name="Noordeloos M.E."/>
            <person name="Ohm R.A."/>
            <person name="Ortiz-Santana B."/>
            <person name="Ovrebo C."/>
            <person name="Racz N."/>
            <person name="Riley R."/>
            <person name="Savchenko A."/>
            <person name="Shiryaev A."/>
            <person name="Soop K."/>
            <person name="Spirin V."/>
            <person name="Szebenyi C."/>
            <person name="Tomsovsky M."/>
            <person name="Tulloss R.E."/>
            <person name="Uehling J."/>
            <person name="Grigoriev I.V."/>
            <person name="Vagvolgyi C."/>
            <person name="Papp T."/>
            <person name="Martin F.M."/>
            <person name="Miettinen O."/>
            <person name="Hibbett D.S."/>
            <person name="Nagy L.G."/>
        </authorList>
    </citation>
    <scope>NUCLEOTIDE SEQUENCE [LARGE SCALE GENOMIC DNA]</scope>
    <source>
        <strain evidence="3 4">CBS 166.37</strain>
    </source>
</reference>
<dbReference type="Pfam" id="PF03171">
    <property type="entry name" value="2OG-FeII_Oxy"/>
    <property type="match status" value="1"/>
</dbReference>
<keyword evidence="4" id="KW-1185">Reference proteome</keyword>
<accession>A0A5C3LG61</accession>
<dbReference type="Proteomes" id="UP000308652">
    <property type="component" value="Unassembled WGS sequence"/>
</dbReference>
<dbReference type="PANTHER" id="PTHR47990">
    <property type="entry name" value="2-OXOGLUTARATE (2OG) AND FE(II)-DEPENDENT OXYGENASE SUPERFAMILY PROTEIN-RELATED"/>
    <property type="match status" value="1"/>
</dbReference>
<feature type="domain" description="Non-haem dioxygenase N-terminal" evidence="2">
    <location>
        <begin position="29"/>
        <end position="132"/>
    </location>
</feature>
<organism evidence="3 4">
    <name type="scientific">Crucibulum laeve</name>
    <dbReference type="NCBI Taxonomy" id="68775"/>
    <lineage>
        <taxon>Eukaryota</taxon>
        <taxon>Fungi</taxon>
        <taxon>Dikarya</taxon>
        <taxon>Basidiomycota</taxon>
        <taxon>Agaricomycotina</taxon>
        <taxon>Agaricomycetes</taxon>
        <taxon>Agaricomycetidae</taxon>
        <taxon>Agaricales</taxon>
        <taxon>Agaricineae</taxon>
        <taxon>Nidulariaceae</taxon>
        <taxon>Crucibulum</taxon>
    </lineage>
</organism>
<evidence type="ECO:0000313" key="3">
    <source>
        <dbReference type="EMBL" id="TFK31163.1"/>
    </source>
</evidence>
<sequence length="365" mass="41718">MTISSILATSHYVPGPETKADLDYAELVIIDLAKANTVEGRKQLAVQVVDAVERQGFFYVVNHRYTIAQTERIFDIADIPFSGVSEEEKQEYAGKMKETGSYQGYKPRGYNHIDAGVRDQVEHYNLSLDIKRRQHPVPLRPFLPEIDQLSRNCYFDVLDPILKLLSLGLELPEDTLSRLHTFAGDGETWLRFMKYYPRSEDEELKTRNVWFKGHTDLGTITILFSQPISGLQILTREGEWKWIRHIENALVINTGDSLEFLSGGFYRPTIHRVVQPPQDQRGYTRLGVFLFAVPDDNVKLAPLTDSPVLKRVGVHTKRFDNGNVPTTETWRKARIATYGQTNLKPAAERNVEEEVVGGVLMRHYN</sequence>
<dbReference type="InterPro" id="IPR026992">
    <property type="entry name" value="DIOX_N"/>
</dbReference>
<dbReference type="PRINTS" id="PR00682">
    <property type="entry name" value="IPNSYNTHASE"/>
</dbReference>
<dbReference type="InterPro" id="IPR027443">
    <property type="entry name" value="IPNS-like_sf"/>
</dbReference>
<evidence type="ECO:0000259" key="2">
    <source>
        <dbReference type="Pfam" id="PF14226"/>
    </source>
</evidence>
<dbReference type="Gene3D" id="2.60.120.330">
    <property type="entry name" value="B-lactam Antibiotic, Isopenicillin N Synthase, Chain"/>
    <property type="match status" value="1"/>
</dbReference>
<dbReference type="InterPro" id="IPR050231">
    <property type="entry name" value="Iron_ascorbate_oxido_reductase"/>
</dbReference>
<evidence type="ECO:0000259" key="1">
    <source>
        <dbReference type="Pfam" id="PF03171"/>
    </source>
</evidence>
<dbReference type="OrthoDB" id="406156at2759"/>
<dbReference type="SUPFAM" id="SSF51197">
    <property type="entry name" value="Clavaminate synthase-like"/>
    <property type="match status" value="1"/>
</dbReference>